<dbReference type="SUPFAM" id="SSF54995">
    <property type="entry name" value="Ribosomal protein S6"/>
    <property type="match status" value="1"/>
</dbReference>
<evidence type="ECO:0000256" key="5">
    <source>
        <dbReference type="ARBA" id="ARBA00035294"/>
    </source>
</evidence>
<dbReference type="GO" id="GO:0005840">
    <property type="term" value="C:ribosome"/>
    <property type="evidence" value="ECO:0007669"/>
    <property type="project" value="UniProtKB-KW"/>
</dbReference>
<comment type="similarity">
    <text evidence="1 6">Belongs to the bacterial ribosomal protein bS6 family.</text>
</comment>
<dbReference type="CDD" id="cd00473">
    <property type="entry name" value="bS6"/>
    <property type="match status" value="1"/>
</dbReference>
<keyword evidence="3 6" id="KW-0687">Ribonucleoprotein</keyword>
<dbReference type="Gene3D" id="3.30.70.60">
    <property type="match status" value="1"/>
</dbReference>
<dbReference type="EMBL" id="LRPC01000031">
    <property type="protein sequence ID" value="KYG71931.1"/>
    <property type="molecule type" value="Genomic_DNA"/>
</dbReference>
<dbReference type="GO" id="GO:0003735">
    <property type="term" value="F:structural constituent of ribosome"/>
    <property type="evidence" value="ECO:0007669"/>
    <property type="project" value="InterPro"/>
</dbReference>
<dbReference type="InterPro" id="IPR000529">
    <property type="entry name" value="Ribosomal_bS6"/>
</dbReference>
<evidence type="ECO:0000256" key="1">
    <source>
        <dbReference type="ARBA" id="ARBA00009512"/>
    </source>
</evidence>
<organism evidence="7 8">
    <name type="scientific">Roseivirga spongicola</name>
    <dbReference type="NCBI Taxonomy" id="333140"/>
    <lineage>
        <taxon>Bacteria</taxon>
        <taxon>Pseudomonadati</taxon>
        <taxon>Bacteroidota</taxon>
        <taxon>Cytophagia</taxon>
        <taxon>Cytophagales</taxon>
        <taxon>Roseivirgaceae</taxon>
        <taxon>Roseivirga</taxon>
    </lineage>
</organism>
<comment type="function">
    <text evidence="4 6">Binds together with bS18 to 16S ribosomal RNA.</text>
</comment>
<keyword evidence="2 6" id="KW-0689">Ribosomal protein</keyword>
<gene>
    <name evidence="6" type="primary">rpsF</name>
    <name evidence="7" type="ORF">AWW68_18135</name>
</gene>
<dbReference type="InterPro" id="IPR020814">
    <property type="entry name" value="Ribosomal_S6_plastid/chlpt"/>
</dbReference>
<protein>
    <recommendedName>
        <fullName evidence="5 6">Small ribosomal subunit protein bS6</fullName>
    </recommendedName>
</protein>
<proteinExistence type="inferred from homology"/>
<evidence type="ECO:0000313" key="8">
    <source>
        <dbReference type="Proteomes" id="UP000075606"/>
    </source>
</evidence>
<keyword evidence="6" id="KW-0699">rRNA-binding</keyword>
<dbReference type="AlphaFoldDB" id="A0A150WZL4"/>
<dbReference type="PANTHER" id="PTHR21011:SF1">
    <property type="entry name" value="SMALL RIBOSOMAL SUBUNIT PROTEIN BS6M"/>
    <property type="match status" value="1"/>
</dbReference>
<dbReference type="GO" id="GO:0070181">
    <property type="term" value="F:small ribosomal subunit rRNA binding"/>
    <property type="evidence" value="ECO:0007669"/>
    <property type="project" value="TreeGrafter"/>
</dbReference>
<name>A0A150WZL4_9BACT</name>
<keyword evidence="8" id="KW-1185">Reference proteome</keyword>
<dbReference type="Pfam" id="PF01250">
    <property type="entry name" value="Ribosomal_S6"/>
    <property type="match status" value="1"/>
</dbReference>
<dbReference type="NCBIfam" id="TIGR00166">
    <property type="entry name" value="S6"/>
    <property type="match status" value="1"/>
</dbReference>
<evidence type="ECO:0000256" key="3">
    <source>
        <dbReference type="ARBA" id="ARBA00023274"/>
    </source>
</evidence>
<dbReference type="PANTHER" id="PTHR21011">
    <property type="entry name" value="MITOCHONDRIAL 28S RIBOSOMAL PROTEIN S6"/>
    <property type="match status" value="1"/>
</dbReference>
<evidence type="ECO:0000256" key="2">
    <source>
        <dbReference type="ARBA" id="ARBA00022980"/>
    </source>
</evidence>
<dbReference type="GO" id="GO:0006412">
    <property type="term" value="P:translation"/>
    <property type="evidence" value="ECO:0007669"/>
    <property type="project" value="UniProtKB-UniRule"/>
</dbReference>
<accession>A0A150WZL4</accession>
<keyword evidence="6" id="KW-0694">RNA-binding</keyword>
<dbReference type="InterPro" id="IPR035980">
    <property type="entry name" value="Ribosomal_bS6_sf"/>
</dbReference>
<dbReference type="Proteomes" id="UP000075606">
    <property type="component" value="Unassembled WGS sequence"/>
</dbReference>
<evidence type="ECO:0000256" key="6">
    <source>
        <dbReference type="HAMAP-Rule" id="MF_00360"/>
    </source>
</evidence>
<evidence type="ECO:0000256" key="4">
    <source>
        <dbReference type="ARBA" id="ARBA00035104"/>
    </source>
</evidence>
<reference evidence="7 8" key="1">
    <citation type="submission" date="2016-01" db="EMBL/GenBank/DDBJ databases">
        <title>Genome sequencing of Roseivirga spongicola UST030701-084.</title>
        <authorList>
            <person name="Selvaratnam C."/>
            <person name="Thevarajoo S."/>
            <person name="Goh K.M."/>
            <person name="Ee R."/>
            <person name="Chan K.-G."/>
            <person name="Chong C.S."/>
        </authorList>
    </citation>
    <scope>NUCLEOTIDE SEQUENCE [LARGE SCALE GENOMIC DNA]</scope>
    <source>
        <strain evidence="7 8">UST030701-084</strain>
    </source>
</reference>
<dbReference type="OrthoDB" id="9812702at2"/>
<dbReference type="STRING" id="333140.AWW68_18135"/>
<dbReference type="GO" id="GO:0005737">
    <property type="term" value="C:cytoplasm"/>
    <property type="evidence" value="ECO:0007669"/>
    <property type="project" value="UniProtKB-ARBA"/>
</dbReference>
<dbReference type="RefSeq" id="WP_068225047.1">
    <property type="nucleotide sequence ID" value="NZ_CP139724.1"/>
</dbReference>
<dbReference type="GO" id="GO:1990904">
    <property type="term" value="C:ribonucleoprotein complex"/>
    <property type="evidence" value="ECO:0007669"/>
    <property type="project" value="UniProtKB-KW"/>
</dbReference>
<evidence type="ECO:0000313" key="7">
    <source>
        <dbReference type="EMBL" id="KYG71931.1"/>
    </source>
</evidence>
<sequence>MLKNYETVFILNPVLSEDQMKDAVGQYEQLLKNGGAEIINTEMWGLKKLAYPIQHKSTGFYNLVEFKADPSLIASLEIEFKRDERVMRFLTVALDKHAVEYNDKRRSGAFKKKSKKEEAAA</sequence>
<comment type="caution">
    <text evidence="7">The sequence shown here is derived from an EMBL/GenBank/DDBJ whole genome shotgun (WGS) entry which is preliminary data.</text>
</comment>
<dbReference type="HAMAP" id="MF_00360">
    <property type="entry name" value="Ribosomal_bS6"/>
    <property type="match status" value="1"/>
</dbReference>
<dbReference type="InterPro" id="IPR014717">
    <property type="entry name" value="Transl_elong_EF1B/ribsomal_bS6"/>
</dbReference>